<name>A0A7S0DAA2_9EUKA</name>
<feature type="transmembrane region" description="Helical" evidence="2">
    <location>
        <begin position="228"/>
        <end position="256"/>
    </location>
</feature>
<feature type="compositionally biased region" description="Basic residues" evidence="1">
    <location>
        <begin position="69"/>
        <end position="80"/>
    </location>
</feature>
<keyword evidence="2" id="KW-0472">Membrane</keyword>
<feature type="region of interest" description="Disordered" evidence="1">
    <location>
        <begin position="22"/>
        <end position="81"/>
    </location>
</feature>
<keyword evidence="2" id="KW-1133">Transmembrane helix</keyword>
<evidence type="ECO:0000256" key="1">
    <source>
        <dbReference type="SAM" id="MobiDB-lite"/>
    </source>
</evidence>
<dbReference type="EMBL" id="HBEM01013903">
    <property type="protein sequence ID" value="CAD8448497.1"/>
    <property type="molecule type" value="Transcribed_RNA"/>
</dbReference>
<evidence type="ECO:0000313" key="3">
    <source>
        <dbReference type="EMBL" id="CAD8448497.1"/>
    </source>
</evidence>
<proteinExistence type="predicted"/>
<accession>A0A7S0DAA2</accession>
<feature type="compositionally biased region" description="Basic and acidic residues" evidence="1">
    <location>
        <begin position="552"/>
        <end position="561"/>
    </location>
</feature>
<feature type="compositionally biased region" description="Basic and acidic residues" evidence="1">
    <location>
        <begin position="53"/>
        <end position="68"/>
    </location>
</feature>
<evidence type="ECO:0000256" key="2">
    <source>
        <dbReference type="SAM" id="Phobius"/>
    </source>
</evidence>
<feature type="region of interest" description="Disordered" evidence="1">
    <location>
        <begin position="544"/>
        <end position="572"/>
    </location>
</feature>
<dbReference type="AlphaFoldDB" id="A0A7S0DAA2"/>
<organism evidence="3">
    <name type="scientific">Amorphochlora amoebiformis</name>
    <dbReference type="NCBI Taxonomy" id="1561963"/>
    <lineage>
        <taxon>Eukaryota</taxon>
        <taxon>Sar</taxon>
        <taxon>Rhizaria</taxon>
        <taxon>Cercozoa</taxon>
        <taxon>Chlorarachniophyceae</taxon>
        <taxon>Amorphochlora</taxon>
    </lineage>
</organism>
<protein>
    <submittedName>
        <fullName evidence="3">Uncharacterized protein</fullName>
    </submittedName>
</protein>
<reference evidence="3" key="1">
    <citation type="submission" date="2021-01" db="EMBL/GenBank/DDBJ databases">
        <authorList>
            <person name="Corre E."/>
            <person name="Pelletier E."/>
            <person name="Niang G."/>
            <person name="Scheremetjew M."/>
            <person name="Finn R."/>
            <person name="Kale V."/>
            <person name="Holt S."/>
            <person name="Cochrane G."/>
            <person name="Meng A."/>
            <person name="Brown T."/>
            <person name="Cohen L."/>
        </authorList>
    </citation>
    <scope>NUCLEOTIDE SEQUENCE</scope>
    <source>
        <strain evidence="3">CCMP2058</strain>
    </source>
</reference>
<sequence>MEFVSSGNNIALKSTQALISDHDQDKIKVNSPNSLRFPNNPDKDPFFKPSAMDVKDEDRDGKTVDLPKKRPRLTRNTRSSKKPDCPGWFILEGIWGVMRFVSHNLSRDDLKVYLETTLVLYALLMALCVVVPYAFTYQNVVDADRRYLENVVLGRNISDAELDSYYSQGALVADGDYPSGMFYKFASFLQSSQRGFTGTSPAYGKWALCHDASGWGFGLTCTLPSHRLFWSFSACLIQLIATTLIEMVIYVALLFLDPLEDVETHKAFIALALPGLLGMWAVGILGIMNYLHLVRVSMQILIPRWNVEAIFQEFYEGMFFTIFWCIFGYLLIAIAIALIIHWIHKDLPPLTYYDDICVDQLGHDMEKVSAVVDDPQILNNFLKDENISHIQDRAQIIQGLRYKRELQRRRKIQAKAKKQGAVSRNQKALFDAMLTVEDLICVINEPILIDGYLKSARIEPPGERLKVYLELKLIAQERSRERGVQNHHHHTGTFLNLQAQTQALKTDHKGAASIPSASPLGDAVGTSGKGEASVEFSAHDSLSASVGASAGRGDDTKVIVRERKKSGPLLRV</sequence>
<feature type="region of interest" description="Disordered" evidence="1">
    <location>
        <begin position="508"/>
        <end position="532"/>
    </location>
</feature>
<keyword evidence="2" id="KW-0812">Transmembrane</keyword>
<feature type="transmembrane region" description="Helical" evidence="2">
    <location>
        <begin position="112"/>
        <end position="135"/>
    </location>
</feature>
<gene>
    <name evidence="3" type="ORF">LAMO00422_LOCUS9564</name>
</gene>
<feature type="transmembrane region" description="Helical" evidence="2">
    <location>
        <begin position="268"/>
        <end position="291"/>
    </location>
</feature>
<feature type="transmembrane region" description="Helical" evidence="2">
    <location>
        <begin position="321"/>
        <end position="343"/>
    </location>
</feature>